<dbReference type="PANTHER" id="PTHR43798:SF33">
    <property type="entry name" value="HYDROLASE, PUTATIVE (AFU_ORTHOLOGUE AFUA_2G14860)-RELATED"/>
    <property type="match status" value="1"/>
</dbReference>
<evidence type="ECO:0000313" key="3">
    <source>
        <dbReference type="Proteomes" id="UP000230760"/>
    </source>
</evidence>
<dbReference type="EMBL" id="PFPB01000020">
    <property type="protein sequence ID" value="PIZ89103.1"/>
    <property type="molecule type" value="Genomic_DNA"/>
</dbReference>
<sequence>MPNQSEGAIAMVHGMWGGPWYWEGYKEFFASRGYSCVNPELLYHGGNPNDSPHPRLGNTSVADYTDDIANQIADLPRPMIFMGHSMGGLIVLRLASFGLADAVVCLASVPPRGISLFTKKGILSHYGWRSIPYWLTGRPQRLTLGEAVYFMLNLLPPNEQKEIFRNLRWDSGRAVREIGLPFLDRSRATEVDESKINCPVLIIAGKEDNVIPVSITRKIARKITGSDYWELENHSHWIMGEPGWEKAAGDIYHWLQEKLGGVQKEKMVVV</sequence>
<dbReference type="GO" id="GO:0016020">
    <property type="term" value="C:membrane"/>
    <property type="evidence" value="ECO:0007669"/>
    <property type="project" value="TreeGrafter"/>
</dbReference>
<gene>
    <name evidence="2" type="ORF">COX90_01070</name>
</gene>
<dbReference type="InterPro" id="IPR050266">
    <property type="entry name" value="AB_hydrolase_sf"/>
</dbReference>
<name>A0A2M7UYQ3_9BACT</name>
<dbReference type="SUPFAM" id="SSF53474">
    <property type="entry name" value="alpha/beta-Hydrolases"/>
    <property type="match status" value="1"/>
</dbReference>
<protein>
    <submittedName>
        <fullName evidence="2">Alpha/beta hydrolase</fullName>
    </submittedName>
</protein>
<comment type="caution">
    <text evidence="2">The sequence shown here is derived from an EMBL/GenBank/DDBJ whole genome shotgun (WGS) entry which is preliminary data.</text>
</comment>
<evidence type="ECO:0000313" key="2">
    <source>
        <dbReference type="EMBL" id="PIZ89103.1"/>
    </source>
</evidence>
<dbReference type="Proteomes" id="UP000230760">
    <property type="component" value="Unassembled WGS sequence"/>
</dbReference>
<dbReference type="Gene3D" id="3.40.50.1820">
    <property type="entry name" value="alpha/beta hydrolase"/>
    <property type="match status" value="1"/>
</dbReference>
<dbReference type="InterPro" id="IPR000073">
    <property type="entry name" value="AB_hydrolase_1"/>
</dbReference>
<accession>A0A2M7UYQ3</accession>
<dbReference type="GO" id="GO:0016787">
    <property type="term" value="F:hydrolase activity"/>
    <property type="evidence" value="ECO:0007669"/>
    <property type="project" value="UniProtKB-KW"/>
</dbReference>
<dbReference type="InterPro" id="IPR029058">
    <property type="entry name" value="AB_hydrolase_fold"/>
</dbReference>
<dbReference type="PRINTS" id="PR00111">
    <property type="entry name" value="ABHYDROLASE"/>
</dbReference>
<evidence type="ECO:0000259" key="1">
    <source>
        <dbReference type="Pfam" id="PF12697"/>
    </source>
</evidence>
<dbReference type="PANTHER" id="PTHR43798">
    <property type="entry name" value="MONOACYLGLYCEROL LIPASE"/>
    <property type="match status" value="1"/>
</dbReference>
<keyword evidence="2" id="KW-0378">Hydrolase</keyword>
<proteinExistence type="predicted"/>
<feature type="domain" description="AB hydrolase-1" evidence="1">
    <location>
        <begin position="11"/>
        <end position="242"/>
    </location>
</feature>
<reference evidence="3" key="1">
    <citation type="submission" date="2017-09" db="EMBL/GenBank/DDBJ databases">
        <title>Depth-based differentiation of microbial function through sediment-hosted aquifers and enrichment of novel symbionts in the deep terrestrial subsurface.</title>
        <authorList>
            <person name="Probst A.J."/>
            <person name="Ladd B."/>
            <person name="Jarett J.K."/>
            <person name="Geller-Mcgrath D.E."/>
            <person name="Sieber C.M.K."/>
            <person name="Emerson J.B."/>
            <person name="Anantharaman K."/>
            <person name="Thomas B.C."/>
            <person name="Malmstrom R."/>
            <person name="Stieglmeier M."/>
            <person name="Klingl A."/>
            <person name="Woyke T."/>
            <person name="Ryan C.M."/>
            <person name="Banfield J.F."/>
        </authorList>
    </citation>
    <scope>NUCLEOTIDE SEQUENCE [LARGE SCALE GENOMIC DNA]</scope>
</reference>
<dbReference type="Pfam" id="PF12697">
    <property type="entry name" value="Abhydrolase_6"/>
    <property type="match status" value="1"/>
</dbReference>
<organism evidence="2 3">
    <name type="scientific">Candidatus Nealsonbacteria bacterium CG_4_10_14_0_2_um_filter_38_17</name>
    <dbReference type="NCBI Taxonomy" id="1974680"/>
    <lineage>
        <taxon>Bacteria</taxon>
        <taxon>Candidatus Nealsoniibacteriota</taxon>
    </lineage>
</organism>
<dbReference type="AlphaFoldDB" id="A0A2M7UYQ3"/>